<name>A0ABV1T9H7_9ACTN</name>
<evidence type="ECO:0000313" key="3">
    <source>
        <dbReference type="Proteomes" id="UP001490365"/>
    </source>
</evidence>
<sequence>MHERGAAGHPGSELPQSKEPVRVITPHTQMLRALLARYAEACARMLEHDTAATRGLLKDTAYTLCVVTGTCEIKDALATADRLLATEQSDAAARPDGASRDQAGQTLAV</sequence>
<protein>
    <submittedName>
        <fullName evidence="2">DUF5133 domain-containing protein</fullName>
    </submittedName>
</protein>
<feature type="region of interest" description="Disordered" evidence="1">
    <location>
        <begin position="87"/>
        <end position="109"/>
    </location>
</feature>
<keyword evidence="3" id="KW-1185">Reference proteome</keyword>
<dbReference type="InterPro" id="IPR033457">
    <property type="entry name" value="DUF5133"/>
</dbReference>
<gene>
    <name evidence="2" type="ORF">ABT211_05210</name>
</gene>
<dbReference type="EMBL" id="JBEOZM010000002">
    <property type="protein sequence ID" value="MER6266685.1"/>
    <property type="molecule type" value="Genomic_DNA"/>
</dbReference>
<reference evidence="2 3" key="1">
    <citation type="submission" date="2024-06" db="EMBL/GenBank/DDBJ databases">
        <title>The Natural Products Discovery Center: Release of the First 8490 Sequenced Strains for Exploring Actinobacteria Biosynthetic Diversity.</title>
        <authorList>
            <person name="Kalkreuter E."/>
            <person name="Kautsar S.A."/>
            <person name="Yang D."/>
            <person name="Bader C.D."/>
            <person name="Teijaro C.N."/>
            <person name="Fluegel L."/>
            <person name="Davis C.M."/>
            <person name="Simpson J.R."/>
            <person name="Lauterbach L."/>
            <person name="Steele A.D."/>
            <person name="Gui C."/>
            <person name="Meng S."/>
            <person name="Li G."/>
            <person name="Viehrig K."/>
            <person name="Ye F."/>
            <person name="Su P."/>
            <person name="Kiefer A.F."/>
            <person name="Nichols A."/>
            <person name="Cepeda A.J."/>
            <person name="Yan W."/>
            <person name="Fan B."/>
            <person name="Jiang Y."/>
            <person name="Adhikari A."/>
            <person name="Zheng C.-J."/>
            <person name="Schuster L."/>
            <person name="Cowan T.M."/>
            <person name="Smanski M.J."/>
            <person name="Chevrette M.G."/>
            <person name="De Carvalho L.P.S."/>
            <person name="Shen B."/>
        </authorList>
    </citation>
    <scope>NUCLEOTIDE SEQUENCE [LARGE SCALE GENOMIC DNA]</scope>
    <source>
        <strain evidence="2 3">NPDC001694</strain>
    </source>
</reference>
<dbReference type="Proteomes" id="UP001490365">
    <property type="component" value="Unassembled WGS sequence"/>
</dbReference>
<dbReference type="Pfam" id="PF17196">
    <property type="entry name" value="DUF5133"/>
    <property type="match status" value="1"/>
</dbReference>
<proteinExistence type="predicted"/>
<feature type="region of interest" description="Disordered" evidence="1">
    <location>
        <begin position="1"/>
        <end position="21"/>
    </location>
</feature>
<dbReference type="RefSeq" id="WP_351955763.1">
    <property type="nucleotide sequence ID" value="NZ_JBEOZM010000002.1"/>
</dbReference>
<organism evidence="2 3">
    <name type="scientific">Streptomyces sp. 900105755</name>
    <dbReference type="NCBI Taxonomy" id="3154389"/>
    <lineage>
        <taxon>Bacteria</taxon>
        <taxon>Bacillati</taxon>
        <taxon>Actinomycetota</taxon>
        <taxon>Actinomycetes</taxon>
        <taxon>Kitasatosporales</taxon>
        <taxon>Streptomycetaceae</taxon>
        <taxon>Streptomyces</taxon>
    </lineage>
</organism>
<comment type="caution">
    <text evidence="2">The sequence shown here is derived from an EMBL/GenBank/DDBJ whole genome shotgun (WGS) entry which is preliminary data.</text>
</comment>
<evidence type="ECO:0000256" key="1">
    <source>
        <dbReference type="SAM" id="MobiDB-lite"/>
    </source>
</evidence>
<evidence type="ECO:0000313" key="2">
    <source>
        <dbReference type="EMBL" id="MER6266685.1"/>
    </source>
</evidence>
<accession>A0ABV1T9H7</accession>